<accession>G2XZ83</accession>
<protein>
    <submittedName>
        <fullName evidence="1">Uncharacterized protein</fullName>
    </submittedName>
</protein>
<dbReference type="Proteomes" id="UP000008177">
    <property type="component" value="Unplaced contigs"/>
</dbReference>
<dbReference type="InParanoid" id="G2XZ83"/>
<evidence type="ECO:0000313" key="1">
    <source>
        <dbReference type="EMBL" id="CCD45770.1"/>
    </source>
</evidence>
<dbReference type="EMBL" id="FQ790278">
    <property type="protein sequence ID" value="CCD45770.1"/>
    <property type="molecule type" value="Genomic_DNA"/>
</dbReference>
<proteinExistence type="predicted"/>
<dbReference type="HOGENOM" id="CLU_2654196_0_0_1"/>
<reference evidence="2" key="1">
    <citation type="journal article" date="2011" name="PLoS Genet.">
        <title>Genomic analysis of the necrotrophic fungal pathogens Sclerotinia sclerotiorum and Botrytis cinerea.</title>
        <authorList>
            <person name="Amselem J."/>
            <person name="Cuomo C.A."/>
            <person name="van Kan J.A."/>
            <person name="Viaud M."/>
            <person name="Benito E.P."/>
            <person name="Couloux A."/>
            <person name="Coutinho P.M."/>
            <person name="de Vries R.P."/>
            <person name="Dyer P.S."/>
            <person name="Fillinger S."/>
            <person name="Fournier E."/>
            <person name="Gout L."/>
            <person name="Hahn M."/>
            <person name="Kohn L."/>
            <person name="Lapalu N."/>
            <person name="Plummer K.M."/>
            <person name="Pradier J.M."/>
            <person name="Quevillon E."/>
            <person name="Sharon A."/>
            <person name="Simon A."/>
            <person name="ten Have A."/>
            <person name="Tudzynski B."/>
            <person name="Tudzynski P."/>
            <person name="Wincker P."/>
            <person name="Andrew M."/>
            <person name="Anthouard V."/>
            <person name="Beever R.E."/>
            <person name="Beffa R."/>
            <person name="Benoit I."/>
            <person name="Bouzid O."/>
            <person name="Brault B."/>
            <person name="Chen Z."/>
            <person name="Choquer M."/>
            <person name="Collemare J."/>
            <person name="Cotton P."/>
            <person name="Danchin E.G."/>
            <person name="Da Silva C."/>
            <person name="Gautier A."/>
            <person name="Giraud C."/>
            <person name="Giraud T."/>
            <person name="Gonzalez C."/>
            <person name="Grossetete S."/>
            <person name="Guldener U."/>
            <person name="Henrissat B."/>
            <person name="Howlett B.J."/>
            <person name="Kodira C."/>
            <person name="Kretschmer M."/>
            <person name="Lappartient A."/>
            <person name="Leroch M."/>
            <person name="Levis C."/>
            <person name="Mauceli E."/>
            <person name="Neuveglise C."/>
            <person name="Oeser B."/>
            <person name="Pearson M."/>
            <person name="Poulain J."/>
            <person name="Poussereau N."/>
            <person name="Quesneville H."/>
            <person name="Rascle C."/>
            <person name="Schumacher J."/>
            <person name="Segurens B."/>
            <person name="Sexton A."/>
            <person name="Silva E."/>
            <person name="Sirven C."/>
            <person name="Soanes D.M."/>
            <person name="Talbot N.J."/>
            <person name="Templeton M."/>
            <person name="Yandava C."/>
            <person name="Yarden O."/>
            <person name="Zeng Q."/>
            <person name="Rollins J.A."/>
            <person name="Lebrun M.H."/>
            <person name="Dickman M."/>
        </authorList>
    </citation>
    <scope>NUCLEOTIDE SEQUENCE [LARGE SCALE GENOMIC DNA]</scope>
    <source>
        <strain evidence="2">T4</strain>
    </source>
</reference>
<evidence type="ECO:0000313" key="2">
    <source>
        <dbReference type="Proteomes" id="UP000008177"/>
    </source>
</evidence>
<gene>
    <name evidence="1" type="ORF">BofuT4_uP047880.1</name>
</gene>
<organism evidence="1 2">
    <name type="scientific">Botryotinia fuckeliana (strain T4)</name>
    <name type="common">Noble rot fungus</name>
    <name type="synonym">Botrytis cinerea</name>
    <dbReference type="NCBI Taxonomy" id="999810"/>
    <lineage>
        <taxon>Eukaryota</taxon>
        <taxon>Fungi</taxon>
        <taxon>Dikarya</taxon>
        <taxon>Ascomycota</taxon>
        <taxon>Pezizomycotina</taxon>
        <taxon>Leotiomycetes</taxon>
        <taxon>Helotiales</taxon>
        <taxon>Sclerotiniaceae</taxon>
        <taxon>Botrytis</taxon>
    </lineage>
</organism>
<dbReference type="AlphaFoldDB" id="G2XZ83"/>
<sequence>MAEQQGSSDVSFTALQNRGYEPLFDHVPGMQQVYRVSLEAGRTCFDLLGPMIRRSNAIHRIEVKTPDENLTNITQA</sequence>
<name>G2XZ83_BOTF4</name>